<dbReference type="AlphaFoldDB" id="A0A381XLA3"/>
<dbReference type="NCBIfam" id="TIGR01994">
    <property type="entry name" value="SUF_scaf_2"/>
    <property type="match status" value="1"/>
</dbReference>
<dbReference type="InterPro" id="IPR002871">
    <property type="entry name" value="NIF_FeS_clus_asmbl_NifU_N"/>
</dbReference>
<dbReference type="GO" id="GO:0005506">
    <property type="term" value="F:iron ion binding"/>
    <property type="evidence" value="ECO:0007669"/>
    <property type="project" value="InterPro"/>
</dbReference>
<feature type="domain" description="NIF system FeS cluster assembly NifU N-terminal" evidence="1">
    <location>
        <begin position="15"/>
        <end position="136"/>
    </location>
</feature>
<dbReference type="GO" id="GO:0051536">
    <property type="term" value="F:iron-sulfur cluster binding"/>
    <property type="evidence" value="ECO:0007669"/>
    <property type="project" value="InterPro"/>
</dbReference>
<dbReference type="FunFam" id="3.90.1010.10:FF:000002">
    <property type="entry name" value="Iron-sulfur cluster assembly scaffold protein NifU"/>
    <property type="match status" value="1"/>
</dbReference>
<dbReference type="Gene3D" id="3.90.1010.10">
    <property type="match status" value="1"/>
</dbReference>
<protein>
    <recommendedName>
        <fullName evidence="1">NIF system FeS cluster assembly NifU N-terminal domain-containing protein</fullName>
    </recommendedName>
</protein>
<evidence type="ECO:0000259" key="1">
    <source>
        <dbReference type="Pfam" id="PF01592"/>
    </source>
</evidence>
<dbReference type="SUPFAM" id="SSF82649">
    <property type="entry name" value="SufE/NifU"/>
    <property type="match status" value="1"/>
</dbReference>
<dbReference type="Pfam" id="PF01592">
    <property type="entry name" value="NifU_N"/>
    <property type="match status" value="1"/>
</dbReference>
<reference evidence="2" key="1">
    <citation type="submission" date="2018-05" db="EMBL/GenBank/DDBJ databases">
        <authorList>
            <person name="Lanie J.A."/>
            <person name="Ng W.-L."/>
            <person name="Kazmierczak K.M."/>
            <person name="Andrzejewski T.M."/>
            <person name="Davidsen T.M."/>
            <person name="Wayne K.J."/>
            <person name="Tettelin H."/>
            <person name="Glass J.I."/>
            <person name="Rusch D."/>
            <person name="Podicherti R."/>
            <person name="Tsui H.-C.T."/>
            <person name="Winkler M.E."/>
        </authorList>
    </citation>
    <scope>NUCLEOTIDE SEQUENCE</scope>
</reference>
<evidence type="ECO:0000313" key="2">
    <source>
        <dbReference type="EMBL" id="SVA65554.1"/>
    </source>
</evidence>
<sequence length="154" mass="17077">MSSSNQSFNELDDIYQDIIIDHYRRPRNKVNIPDPDLFSRGFNPFCGDEVTLMITLATKNQIKAIGFTGQGCSISQASASILTELIKGKSLKEIVEISDVFRNLVKGLAVSDEDLDKLGELEALKGVSKFPVRIKCALLPWSTLEDAISKNKDL</sequence>
<dbReference type="EMBL" id="UINC01015592">
    <property type="protein sequence ID" value="SVA65554.1"/>
    <property type="molecule type" value="Genomic_DNA"/>
</dbReference>
<dbReference type="GO" id="GO:0016226">
    <property type="term" value="P:iron-sulfur cluster assembly"/>
    <property type="evidence" value="ECO:0007669"/>
    <property type="project" value="InterPro"/>
</dbReference>
<dbReference type="CDD" id="cd06664">
    <property type="entry name" value="IscU_like"/>
    <property type="match status" value="1"/>
</dbReference>
<name>A0A381XLA3_9ZZZZ</name>
<accession>A0A381XLA3</accession>
<gene>
    <name evidence="2" type="ORF">METZ01_LOCUS118408</name>
</gene>
<organism evidence="2">
    <name type="scientific">marine metagenome</name>
    <dbReference type="NCBI Taxonomy" id="408172"/>
    <lineage>
        <taxon>unclassified sequences</taxon>
        <taxon>metagenomes</taxon>
        <taxon>ecological metagenomes</taxon>
    </lineage>
</organism>
<proteinExistence type="predicted"/>
<dbReference type="PANTHER" id="PTHR10093">
    <property type="entry name" value="IRON-SULFUR CLUSTER ASSEMBLY ENZYME NIFU HOMOLOG"/>
    <property type="match status" value="1"/>
</dbReference>